<proteinExistence type="predicted"/>
<dbReference type="EMBL" id="CP001807">
    <property type="protein sequence ID" value="ACY49585.1"/>
    <property type="molecule type" value="Genomic_DNA"/>
</dbReference>
<dbReference type="GO" id="GO:0032259">
    <property type="term" value="P:methylation"/>
    <property type="evidence" value="ECO:0007669"/>
    <property type="project" value="UniProtKB-KW"/>
</dbReference>
<dbReference type="STRING" id="518766.Rmar_2714"/>
<evidence type="ECO:0000313" key="4">
    <source>
        <dbReference type="EMBL" id="ACY49585.1"/>
    </source>
</evidence>
<dbReference type="SMR" id="D0MGM2"/>
<dbReference type="AlphaFoldDB" id="D0MGM2"/>
<dbReference type="KEGG" id="rmr:Rmar_2714"/>
<evidence type="ECO:0000256" key="1">
    <source>
        <dbReference type="ARBA" id="ARBA00022679"/>
    </source>
</evidence>
<dbReference type="SUPFAM" id="SSF53335">
    <property type="entry name" value="S-adenosyl-L-methionine-dependent methyltransferases"/>
    <property type="match status" value="1"/>
</dbReference>
<evidence type="ECO:0000259" key="3">
    <source>
        <dbReference type="Pfam" id="PF13649"/>
    </source>
</evidence>
<dbReference type="eggNOG" id="COG2227">
    <property type="taxonomic scope" value="Bacteria"/>
</dbReference>
<dbReference type="CDD" id="cd02440">
    <property type="entry name" value="AdoMet_MTases"/>
    <property type="match status" value="1"/>
</dbReference>
<sequence>MRYDPVKDRLGRIFGRHPLLQRLFFALLHLIFLRSWYVRRALRRIFDRWPADRPVRVLDAGTGFGQYAYYIARRYPRAEVVGVDLKTDYLEQARRFVARTPVAGRVRFAQDDLTRLQTEGPFDLILSVDVLEHIEDDRAVLRNFARVLRPGGYVIINTPSDQGGSDVQAPGQQSFIEEHVREGYSRELLEARLREAGLEPVESHYSYGPFGSLAWRLLIKYPMLALNRTALTYLLLPVYYLVVLPVGLVLNALDLARENRTGTGLIVVARKPEG</sequence>
<evidence type="ECO:0000313" key="5">
    <source>
        <dbReference type="Proteomes" id="UP000002221"/>
    </source>
</evidence>
<dbReference type="Pfam" id="PF13649">
    <property type="entry name" value="Methyltransf_25"/>
    <property type="match status" value="1"/>
</dbReference>
<dbReference type="HOGENOM" id="CLU_1015180_0_0_10"/>
<keyword evidence="1 4" id="KW-0808">Transferase</keyword>
<keyword evidence="2" id="KW-1133">Transmembrane helix</keyword>
<organism evidence="4 5">
    <name type="scientific">Rhodothermus marinus (strain ATCC 43812 / DSM 4252 / R-10)</name>
    <name type="common">Rhodothermus obamensis</name>
    <dbReference type="NCBI Taxonomy" id="518766"/>
    <lineage>
        <taxon>Bacteria</taxon>
        <taxon>Pseudomonadati</taxon>
        <taxon>Rhodothermota</taxon>
        <taxon>Rhodothermia</taxon>
        <taxon>Rhodothermales</taxon>
        <taxon>Rhodothermaceae</taxon>
        <taxon>Rhodothermus</taxon>
    </lineage>
</organism>
<dbReference type="OrthoDB" id="1523195at2"/>
<keyword evidence="4" id="KW-0489">Methyltransferase</keyword>
<keyword evidence="2" id="KW-0812">Transmembrane</keyword>
<keyword evidence="2" id="KW-0472">Membrane</keyword>
<dbReference type="GO" id="GO:0008168">
    <property type="term" value="F:methyltransferase activity"/>
    <property type="evidence" value="ECO:0007669"/>
    <property type="project" value="UniProtKB-KW"/>
</dbReference>
<name>D0MGM2_RHOM4</name>
<dbReference type="RefSeq" id="WP_012845195.1">
    <property type="nucleotide sequence ID" value="NC_013501.1"/>
</dbReference>
<dbReference type="PANTHER" id="PTHR43861">
    <property type="entry name" value="TRANS-ACONITATE 2-METHYLTRANSFERASE-RELATED"/>
    <property type="match status" value="1"/>
</dbReference>
<feature type="transmembrane region" description="Helical" evidence="2">
    <location>
        <begin position="20"/>
        <end position="38"/>
    </location>
</feature>
<dbReference type="InterPro" id="IPR029063">
    <property type="entry name" value="SAM-dependent_MTases_sf"/>
</dbReference>
<protein>
    <submittedName>
        <fullName evidence="4">Methyltransferase type 11</fullName>
    </submittedName>
</protein>
<accession>D0MGM2</accession>
<dbReference type="Gene3D" id="3.40.50.150">
    <property type="entry name" value="Vaccinia Virus protein VP39"/>
    <property type="match status" value="1"/>
</dbReference>
<dbReference type="InterPro" id="IPR041698">
    <property type="entry name" value="Methyltransf_25"/>
</dbReference>
<keyword evidence="5" id="KW-1185">Reference proteome</keyword>
<feature type="domain" description="Methyltransferase" evidence="3">
    <location>
        <begin position="57"/>
        <end position="152"/>
    </location>
</feature>
<evidence type="ECO:0000256" key="2">
    <source>
        <dbReference type="SAM" id="Phobius"/>
    </source>
</evidence>
<dbReference type="Proteomes" id="UP000002221">
    <property type="component" value="Chromosome"/>
</dbReference>
<gene>
    <name evidence="4" type="ordered locus">Rmar_2714</name>
</gene>
<feature type="transmembrane region" description="Helical" evidence="2">
    <location>
        <begin position="230"/>
        <end position="250"/>
    </location>
</feature>
<reference evidence="4 5" key="1">
    <citation type="journal article" date="2009" name="Stand. Genomic Sci.">
        <title>Complete genome sequence of Rhodothermus marinus type strain (R-10).</title>
        <authorList>
            <person name="Nolan M."/>
            <person name="Tindall B.J."/>
            <person name="Pomrenke H."/>
            <person name="Lapidus A."/>
            <person name="Copeland A."/>
            <person name="Glavina Del Rio T."/>
            <person name="Lucas S."/>
            <person name="Chen F."/>
            <person name="Tice H."/>
            <person name="Cheng J.F."/>
            <person name="Saunders E."/>
            <person name="Han C."/>
            <person name="Bruce D."/>
            <person name="Goodwin L."/>
            <person name="Chain P."/>
            <person name="Pitluck S."/>
            <person name="Ovchinikova G."/>
            <person name="Pati A."/>
            <person name="Ivanova N."/>
            <person name="Mavromatis K."/>
            <person name="Chen A."/>
            <person name="Palaniappan K."/>
            <person name="Land M."/>
            <person name="Hauser L."/>
            <person name="Chang Y.J."/>
            <person name="Jeffries C.D."/>
            <person name="Brettin T."/>
            <person name="Goker M."/>
            <person name="Bristow J."/>
            <person name="Eisen J.A."/>
            <person name="Markowitz V."/>
            <person name="Hugenholtz P."/>
            <person name="Kyrpides N.C."/>
            <person name="Klenk H.P."/>
            <person name="Detter J.C."/>
        </authorList>
    </citation>
    <scope>NUCLEOTIDE SEQUENCE [LARGE SCALE GENOMIC DNA]</scope>
    <source>
        <strain evidence="5">ATCC 43812 / DSM 4252 / R-10</strain>
    </source>
</reference>